<sequence>MDGSLLMLALIVGGCNWAFRFLPTKLDLSGQAPEGVLARFLAATGPAAIATLFVASVLPMVSGDWAKMAPLGAGVLAVVAVFAWRRSVVQATLAGAAVYGAVFALV</sequence>
<dbReference type="InterPro" id="IPR008407">
    <property type="entry name" value="Brnchd-chn_aa_trnsp_AzlD"/>
</dbReference>
<keyword evidence="3" id="KW-1185">Reference proteome</keyword>
<dbReference type="eggNOG" id="ENOG5031BIX">
    <property type="taxonomic scope" value="Bacteria"/>
</dbReference>
<protein>
    <recommendedName>
        <fullName evidence="4">Branched-chain amino acid transport</fullName>
    </recommendedName>
</protein>
<keyword evidence="1" id="KW-1133">Transmembrane helix</keyword>
<organism evidence="2 3">
    <name type="scientific">Rhodobacter ferrooxidans</name>
    <dbReference type="NCBI Taxonomy" id="371731"/>
    <lineage>
        <taxon>Bacteria</taxon>
        <taxon>Pseudomonadati</taxon>
        <taxon>Pseudomonadota</taxon>
        <taxon>Alphaproteobacteria</taxon>
        <taxon>Rhodobacterales</taxon>
        <taxon>Rhodobacter group</taxon>
        <taxon>Rhodobacter</taxon>
    </lineage>
</organism>
<keyword evidence="1" id="KW-0472">Membrane</keyword>
<dbReference type="Proteomes" id="UP000010121">
    <property type="component" value="Unassembled WGS sequence"/>
</dbReference>
<evidence type="ECO:0000313" key="3">
    <source>
        <dbReference type="Proteomes" id="UP000010121"/>
    </source>
</evidence>
<accession>C8S029</accession>
<dbReference type="RefSeq" id="WP_008029450.1">
    <property type="nucleotide sequence ID" value="NZ_ACYY01000007.1"/>
</dbReference>
<dbReference type="Pfam" id="PF05437">
    <property type="entry name" value="AzlD"/>
    <property type="match status" value="1"/>
</dbReference>
<feature type="transmembrane region" description="Helical" evidence="1">
    <location>
        <begin position="36"/>
        <end position="58"/>
    </location>
</feature>
<dbReference type="STRING" id="371731.Rsw2DRAFT_1407"/>
<proteinExistence type="predicted"/>
<evidence type="ECO:0000256" key="1">
    <source>
        <dbReference type="SAM" id="Phobius"/>
    </source>
</evidence>
<keyword evidence="1" id="KW-0812">Transmembrane</keyword>
<gene>
    <name evidence="2" type="ORF">Rsw2DRAFT_1407</name>
</gene>
<dbReference type="EMBL" id="ACYY01000007">
    <property type="protein sequence ID" value="EEW25638.1"/>
    <property type="molecule type" value="Genomic_DNA"/>
</dbReference>
<evidence type="ECO:0008006" key="4">
    <source>
        <dbReference type="Google" id="ProtNLM"/>
    </source>
</evidence>
<comment type="caution">
    <text evidence="2">The sequence shown here is derived from an EMBL/GenBank/DDBJ whole genome shotgun (WGS) entry which is preliminary data.</text>
</comment>
<evidence type="ECO:0000313" key="2">
    <source>
        <dbReference type="EMBL" id="EEW25638.1"/>
    </source>
</evidence>
<reference evidence="2 3" key="1">
    <citation type="submission" date="2009-08" db="EMBL/GenBank/DDBJ databases">
        <title>The draft genome of Rhodobacter sp. SW2.</title>
        <authorList>
            <consortium name="US DOE Joint Genome Institute (JGI-PGF)"/>
            <person name="Lucas S."/>
            <person name="Copeland A."/>
            <person name="Lapidus A."/>
            <person name="Glavina del Rio T."/>
            <person name="Tice H."/>
            <person name="Bruce D."/>
            <person name="Goodwin L."/>
            <person name="Pitluck S."/>
            <person name="Larimer F."/>
            <person name="Land M.L."/>
            <person name="Hauser L."/>
            <person name="Emerson D."/>
        </authorList>
    </citation>
    <scope>NUCLEOTIDE SEQUENCE [LARGE SCALE GENOMIC DNA]</scope>
    <source>
        <strain evidence="2 3">SW2</strain>
    </source>
</reference>
<dbReference type="OrthoDB" id="7960852at2"/>
<name>C8S029_9RHOB</name>
<dbReference type="AlphaFoldDB" id="C8S029"/>
<feature type="transmembrane region" description="Helical" evidence="1">
    <location>
        <begin position="65"/>
        <end position="82"/>
    </location>
</feature>